<evidence type="ECO:0000313" key="13">
    <source>
        <dbReference type="Proteomes" id="UP000279259"/>
    </source>
</evidence>
<evidence type="ECO:0000259" key="11">
    <source>
        <dbReference type="PROSITE" id="PS51466"/>
    </source>
</evidence>
<dbReference type="PANTHER" id="PTHR10782:SF4">
    <property type="entry name" value="TONALLI, ISOFORM E"/>
    <property type="match status" value="1"/>
</dbReference>
<dbReference type="InterPro" id="IPR038654">
    <property type="entry name" value="PINIT_sf"/>
</dbReference>
<feature type="region of interest" description="Disordered" evidence="9">
    <location>
        <begin position="105"/>
        <end position="155"/>
    </location>
</feature>
<gene>
    <name evidence="12" type="primary">SIZ1</name>
    <name evidence="12" type="ORF">EHS25_009410</name>
</gene>
<feature type="compositionally biased region" description="Low complexity" evidence="9">
    <location>
        <begin position="128"/>
        <end position="147"/>
    </location>
</feature>
<dbReference type="GO" id="GO:0000785">
    <property type="term" value="C:chromatin"/>
    <property type="evidence" value="ECO:0007669"/>
    <property type="project" value="TreeGrafter"/>
</dbReference>
<keyword evidence="7" id="KW-0862">Zinc</keyword>
<dbReference type="CDD" id="cd16650">
    <property type="entry name" value="SP-RING_PIAS-like"/>
    <property type="match status" value="1"/>
</dbReference>
<feature type="compositionally biased region" description="Basic and acidic residues" evidence="9">
    <location>
        <begin position="507"/>
        <end position="518"/>
    </location>
</feature>
<keyword evidence="6" id="KW-0833">Ubl conjugation pathway</keyword>
<comment type="similarity">
    <text evidence="2">Belongs to the PIAS family.</text>
</comment>
<dbReference type="GO" id="GO:0061665">
    <property type="term" value="F:SUMO ligase activity"/>
    <property type="evidence" value="ECO:0007669"/>
    <property type="project" value="TreeGrafter"/>
</dbReference>
<dbReference type="Gene3D" id="3.30.40.10">
    <property type="entry name" value="Zinc/RING finger domain, C3HC4 (zinc finger)"/>
    <property type="match status" value="1"/>
</dbReference>
<evidence type="ECO:0000256" key="2">
    <source>
        <dbReference type="ARBA" id="ARBA00005383"/>
    </source>
</evidence>
<dbReference type="Proteomes" id="UP000279259">
    <property type="component" value="Unassembled WGS sequence"/>
</dbReference>
<dbReference type="UniPathway" id="UPA00886"/>
<evidence type="ECO:0000256" key="7">
    <source>
        <dbReference type="ARBA" id="ARBA00022833"/>
    </source>
</evidence>
<comment type="caution">
    <text evidence="12">The sequence shown here is derived from an EMBL/GenBank/DDBJ whole genome shotgun (WGS) entry which is preliminary data.</text>
</comment>
<evidence type="ECO:0000313" key="12">
    <source>
        <dbReference type="EMBL" id="RSH92039.1"/>
    </source>
</evidence>
<dbReference type="EMBL" id="RSCD01000007">
    <property type="protein sequence ID" value="RSH92039.1"/>
    <property type="molecule type" value="Genomic_DNA"/>
</dbReference>
<keyword evidence="5 8" id="KW-0863">Zinc-finger</keyword>
<dbReference type="Pfam" id="PF14324">
    <property type="entry name" value="PINIT"/>
    <property type="match status" value="1"/>
</dbReference>
<dbReference type="GO" id="GO:0016874">
    <property type="term" value="F:ligase activity"/>
    <property type="evidence" value="ECO:0007669"/>
    <property type="project" value="UniProtKB-KW"/>
</dbReference>
<evidence type="ECO:0000256" key="9">
    <source>
        <dbReference type="SAM" id="MobiDB-lite"/>
    </source>
</evidence>
<dbReference type="PROSITE" id="PS51466">
    <property type="entry name" value="PINIT"/>
    <property type="match status" value="1"/>
</dbReference>
<reference evidence="12 13" key="1">
    <citation type="submission" date="2018-11" db="EMBL/GenBank/DDBJ databases">
        <title>Genome sequence of Saitozyma podzolica DSM 27192.</title>
        <authorList>
            <person name="Aliyu H."/>
            <person name="Gorte O."/>
            <person name="Ochsenreither K."/>
        </authorList>
    </citation>
    <scope>NUCLEOTIDE SEQUENCE [LARGE SCALE GENOMIC DNA]</scope>
    <source>
        <strain evidence="12 13">DSM 27192</strain>
    </source>
</reference>
<dbReference type="GO" id="GO:0016925">
    <property type="term" value="P:protein sumoylation"/>
    <property type="evidence" value="ECO:0007669"/>
    <property type="project" value="UniProtKB-UniPathway"/>
</dbReference>
<dbReference type="PROSITE" id="PS51044">
    <property type="entry name" value="ZF_SP_RING"/>
    <property type="match status" value="1"/>
</dbReference>
<comment type="pathway">
    <text evidence="1">Protein modification; protein sumoylation.</text>
</comment>
<evidence type="ECO:0000256" key="6">
    <source>
        <dbReference type="ARBA" id="ARBA00022786"/>
    </source>
</evidence>
<sequence length="683" mass="75460">MTTQVKDWSDFEWFIDEYLKKQTIPILRSFADIIQSATGTWLGLKSNERKAEVLFRVQTSFRTMKNSNNFNVYQRVRYDCESNGNPVGRPYLNAPAPTFGGVPHANGYTGRYNTSSPSSPAGYRSHQPAGPSRAGSSSGWGRAEASSTLYNRPPAGSMYTLQDWRDNPLWKPVRALSNMETLPDISANENSHTRRERKVHFTLPTEVVEKLSASKSNPGSVPQHSIRLFCTSSDHYKPPGVAWQQANAHIDNKRLPIEYPSVPEVHVDEYPIPFKERGLRGKAGSAPPFDLNRSTRGIVLLPGRMMNVAFAHSGPTTGKKKDQSKRFFFQIVLVEWTPKEELLNRLLRQAPTDVLRSPEQGKKTVTEDDDDIEIGSSNMSLKDPLSYMRITRPIRSTKCTHKQCFDATWWIESNSLHPQWHCPLCNKELRFEDLIVDGFFLEILNTVPDTYDEVLMESSGEWHTPDNKFGSASWIANLPSASAAPTPAPAAGSEPTPAPAEPVVKTESPDNKGKRKAIEILSSDDEDDEPLSRPNGHSHPPPSSLPIRPITLRIPSASSLHSRATPINGPPSSRPSAQPSTSDVIDLTLSSDEEEEDEADSETIPGFRRPVDASTSRGVGDSIPRLPSLRHLASGGLSAGTGQDGQTSGPGKRSWVSLLTRRPLCEIETRSAQRVFPLTGTAA</sequence>
<dbReference type="Pfam" id="PF02891">
    <property type="entry name" value="zf-MIZ"/>
    <property type="match status" value="1"/>
</dbReference>
<protein>
    <submittedName>
        <fullName evidence="12">SUMO ligase siz1</fullName>
    </submittedName>
</protein>
<accession>A0A427YLW7</accession>
<evidence type="ECO:0000259" key="10">
    <source>
        <dbReference type="PROSITE" id="PS51044"/>
    </source>
</evidence>
<keyword evidence="13" id="KW-1185">Reference proteome</keyword>
<feature type="compositionally biased region" description="Acidic residues" evidence="9">
    <location>
        <begin position="591"/>
        <end position="601"/>
    </location>
</feature>
<proteinExistence type="inferred from homology"/>
<dbReference type="OrthoDB" id="28127at2759"/>
<evidence type="ECO:0000256" key="1">
    <source>
        <dbReference type="ARBA" id="ARBA00004718"/>
    </source>
</evidence>
<evidence type="ECO:0000256" key="8">
    <source>
        <dbReference type="PROSITE-ProRule" id="PRU00452"/>
    </source>
</evidence>
<organism evidence="12 13">
    <name type="scientific">Saitozyma podzolica</name>
    <dbReference type="NCBI Taxonomy" id="1890683"/>
    <lineage>
        <taxon>Eukaryota</taxon>
        <taxon>Fungi</taxon>
        <taxon>Dikarya</taxon>
        <taxon>Basidiomycota</taxon>
        <taxon>Agaricomycotina</taxon>
        <taxon>Tremellomycetes</taxon>
        <taxon>Tremellales</taxon>
        <taxon>Trimorphomycetaceae</taxon>
        <taxon>Saitozyma</taxon>
    </lineage>
</organism>
<dbReference type="PANTHER" id="PTHR10782">
    <property type="entry name" value="ZINC FINGER MIZ DOMAIN-CONTAINING PROTEIN"/>
    <property type="match status" value="1"/>
</dbReference>
<evidence type="ECO:0000256" key="3">
    <source>
        <dbReference type="ARBA" id="ARBA00022679"/>
    </source>
</evidence>
<dbReference type="InterPro" id="IPR004181">
    <property type="entry name" value="Znf_MIZ"/>
</dbReference>
<dbReference type="AlphaFoldDB" id="A0A427YLW7"/>
<name>A0A427YLW7_9TREE</name>
<dbReference type="STRING" id="1890683.A0A427YLW7"/>
<evidence type="ECO:0000256" key="5">
    <source>
        <dbReference type="ARBA" id="ARBA00022771"/>
    </source>
</evidence>
<keyword evidence="4" id="KW-0479">Metal-binding</keyword>
<feature type="domain" description="SP-RING-type" evidence="10">
    <location>
        <begin position="368"/>
        <end position="449"/>
    </location>
</feature>
<feature type="region of interest" description="Disordered" evidence="9">
    <location>
        <begin position="480"/>
        <end position="655"/>
    </location>
</feature>
<keyword evidence="3" id="KW-0808">Transferase</keyword>
<evidence type="ECO:0000256" key="4">
    <source>
        <dbReference type="ARBA" id="ARBA00022723"/>
    </source>
</evidence>
<dbReference type="InterPro" id="IPR023321">
    <property type="entry name" value="PINIT"/>
</dbReference>
<feature type="compositionally biased region" description="Polar residues" evidence="9">
    <location>
        <begin position="574"/>
        <end position="583"/>
    </location>
</feature>
<keyword evidence="12" id="KW-0436">Ligase</keyword>
<dbReference type="Gene3D" id="2.60.120.780">
    <property type="entry name" value="PINIT domain"/>
    <property type="match status" value="1"/>
</dbReference>
<feature type="compositionally biased region" description="Low complexity" evidence="9">
    <location>
        <begin position="480"/>
        <end position="495"/>
    </location>
</feature>
<dbReference type="GO" id="GO:0008270">
    <property type="term" value="F:zinc ion binding"/>
    <property type="evidence" value="ECO:0007669"/>
    <property type="project" value="UniProtKB-KW"/>
</dbReference>
<feature type="domain" description="PINIT" evidence="11">
    <location>
        <begin position="146"/>
        <end position="337"/>
    </location>
</feature>
<dbReference type="InterPro" id="IPR013083">
    <property type="entry name" value="Znf_RING/FYVE/PHD"/>
</dbReference>